<accession>A0A839V130</accession>
<dbReference type="InterPro" id="IPR007897">
    <property type="entry name" value="PHB_accumulat"/>
</dbReference>
<evidence type="ECO:0000259" key="3">
    <source>
        <dbReference type="Pfam" id="PF07879"/>
    </source>
</evidence>
<feature type="domain" description="PHA accumulation regulator DNA-binding N-terminal" evidence="3">
    <location>
        <begin position="12"/>
        <end position="72"/>
    </location>
</feature>
<dbReference type="EMBL" id="JACHXV010000006">
    <property type="protein sequence ID" value="MBB3174150.1"/>
    <property type="molecule type" value="Genomic_DNA"/>
</dbReference>
<feature type="coiled-coil region" evidence="1">
    <location>
        <begin position="180"/>
        <end position="207"/>
    </location>
</feature>
<evidence type="ECO:0000259" key="2">
    <source>
        <dbReference type="Pfam" id="PF05233"/>
    </source>
</evidence>
<organism evidence="4 5">
    <name type="scientific">Endobacter medicaginis</name>
    <dbReference type="NCBI Taxonomy" id="1181271"/>
    <lineage>
        <taxon>Bacteria</taxon>
        <taxon>Pseudomonadati</taxon>
        <taxon>Pseudomonadota</taxon>
        <taxon>Alphaproteobacteria</taxon>
        <taxon>Acetobacterales</taxon>
        <taxon>Acetobacteraceae</taxon>
        <taxon>Endobacter</taxon>
    </lineage>
</organism>
<proteinExistence type="predicted"/>
<keyword evidence="1" id="KW-0175">Coiled coil</keyword>
<dbReference type="Pfam" id="PF05233">
    <property type="entry name" value="PHB_acc"/>
    <property type="match status" value="1"/>
</dbReference>
<sequence length="219" mass="24518">MADNDPPRLPIVIKKYANRRLYDTEASVYITLDSLAEMVRAGREFVVLDAKTGDDITRAVLTQIIVEEETRGRNMLPLAFLRQLIAYYGDRMQGVVPDYLERMMSDFANQQVQLRSTVQRTMETLLSPEVSKNLSPAITTGMQEVGRQNLEMMDRAMTLFAPFYRVPDASEAPDVAVVPVAEVGGELSALRAEVAELRRELAGRREAAAKPARRSRAAK</sequence>
<evidence type="ECO:0000256" key="1">
    <source>
        <dbReference type="SAM" id="Coils"/>
    </source>
</evidence>
<gene>
    <name evidence="4" type="ORF">FHR90_001986</name>
</gene>
<dbReference type="Proteomes" id="UP000557688">
    <property type="component" value="Unassembled WGS sequence"/>
</dbReference>
<dbReference type="NCBIfam" id="TIGR01848">
    <property type="entry name" value="PHA_reg_PhaR"/>
    <property type="match status" value="1"/>
</dbReference>
<protein>
    <submittedName>
        <fullName evidence="4">Polyhydroxyalkanoate synthesis repressor PhaR</fullName>
    </submittedName>
</protein>
<evidence type="ECO:0000313" key="5">
    <source>
        <dbReference type="Proteomes" id="UP000557688"/>
    </source>
</evidence>
<evidence type="ECO:0000313" key="4">
    <source>
        <dbReference type="EMBL" id="MBB3174150.1"/>
    </source>
</evidence>
<feature type="domain" description="PHB accumulation regulatory" evidence="2">
    <location>
        <begin position="76"/>
        <end position="115"/>
    </location>
</feature>
<dbReference type="RefSeq" id="WP_183275151.1">
    <property type="nucleotide sequence ID" value="NZ_JACHXV010000006.1"/>
</dbReference>
<reference evidence="4 5" key="1">
    <citation type="submission" date="2020-08" db="EMBL/GenBank/DDBJ databases">
        <title>Genomic Encyclopedia of Type Strains, Phase III (KMG-III): the genomes of soil and plant-associated and newly described type strains.</title>
        <authorList>
            <person name="Whitman W."/>
        </authorList>
    </citation>
    <scope>NUCLEOTIDE SEQUENCE [LARGE SCALE GENOMIC DNA]</scope>
    <source>
        <strain evidence="4 5">CECT 8088</strain>
    </source>
</reference>
<dbReference type="InterPro" id="IPR012909">
    <property type="entry name" value="PHA_DNA-bd_N"/>
</dbReference>
<name>A0A839V130_9PROT</name>
<dbReference type="InterPro" id="IPR010134">
    <property type="entry name" value="PHA_reg_PhaR"/>
</dbReference>
<dbReference type="Pfam" id="PF07879">
    <property type="entry name" value="PHB_acc_N"/>
    <property type="match status" value="1"/>
</dbReference>
<keyword evidence="5" id="KW-1185">Reference proteome</keyword>
<comment type="caution">
    <text evidence="4">The sequence shown here is derived from an EMBL/GenBank/DDBJ whole genome shotgun (WGS) entry which is preliminary data.</text>
</comment>
<dbReference type="AlphaFoldDB" id="A0A839V130"/>
<dbReference type="GO" id="GO:0006355">
    <property type="term" value="P:regulation of DNA-templated transcription"/>
    <property type="evidence" value="ECO:0007669"/>
    <property type="project" value="InterPro"/>
</dbReference>